<sequence>MFYSVTATKNSGKLCTYYVTPATTEWVCGGVDRLVTDIFNRVIELFTLV</sequence>
<reference evidence="2" key="1">
    <citation type="submission" date="2018-05" db="EMBL/GenBank/DDBJ databases">
        <authorList>
            <person name="Cea G.-C."/>
            <person name="William W."/>
        </authorList>
    </citation>
    <scope>NUCLEOTIDE SEQUENCE [LARGE SCALE GENOMIC DNA]</scope>
    <source>
        <strain evidence="2">DB21MT 5</strain>
    </source>
</reference>
<dbReference type="AlphaFoldDB" id="A0A330LS57"/>
<evidence type="ECO:0000313" key="1">
    <source>
        <dbReference type="EMBL" id="SQD79553.1"/>
    </source>
</evidence>
<name>A0A330LS57_9GAMM</name>
<dbReference type="Proteomes" id="UP000250163">
    <property type="component" value="Chromosome MORIYA"/>
</dbReference>
<dbReference type="EMBL" id="LS483250">
    <property type="protein sequence ID" value="SQD79553.1"/>
    <property type="molecule type" value="Genomic_DNA"/>
</dbReference>
<dbReference type="KEGG" id="mya:MORIYA_3097"/>
<gene>
    <name evidence="1" type="ORF">MORIYA_3097</name>
</gene>
<accession>A0A330LS57</accession>
<dbReference type="RefSeq" id="WP_162629277.1">
    <property type="nucleotide sequence ID" value="NZ_LS483250.1"/>
</dbReference>
<protein>
    <submittedName>
        <fullName evidence="1">Uncharacterized protein</fullName>
    </submittedName>
</protein>
<organism evidence="1 2">
    <name type="scientific">Moritella yayanosii</name>
    <dbReference type="NCBI Taxonomy" id="69539"/>
    <lineage>
        <taxon>Bacteria</taxon>
        <taxon>Pseudomonadati</taxon>
        <taxon>Pseudomonadota</taxon>
        <taxon>Gammaproteobacteria</taxon>
        <taxon>Alteromonadales</taxon>
        <taxon>Moritellaceae</taxon>
        <taxon>Moritella</taxon>
    </lineage>
</organism>
<proteinExistence type="predicted"/>
<keyword evidence="2" id="KW-1185">Reference proteome</keyword>
<evidence type="ECO:0000313" key="2">
    <source>
        <dbReference type="Proteomes" id="UP000250163"/>
    </source>
</evidence>